<feature type="signal peptide" evidence="1">
    <location>
        <begin position="1"/>
        <end position="38"/>
    </location>
</feature>
<dbReference type="PROSITE" id="PS50231">
    <property type="entry name" value="RICIN_B_LECTIN"/>
    <property type="match status" value="1"/>
</dbReference>
<dbReference type="Gene3D" id="3.20.20.80">
    <property type="entry name" value="Glycosidases"/>
    <property type="match status" value="1"/>
</dbReference>
<keyword evidence="1" id="KW-0732">Signal</keyword>
<name>A0A941F042_9ACTN</name>
<feature type="domain" description="Ricin B lectin" evidence="2">
    <location>
        <begin position="508"/>
        <end position="635"/>
    </location>
</feature>
<gene>
    <name evidence="3" type="ORF">KDL01_36110</name>
</gene>
<dbReference type="PANTHER" id="PTHR42767:SF1">
    <property type="entry name" value="ENDO-BETA-1,6-GALACTANASE-LIKE DOMAIN-CONTAINING PROTEIN"/>
    <property type="match status" value="1"/>
</dbReference>
<evidence type="ECO:0000259" key="2">
    <source>
        <dbReference type="SMART" id="SM00458"/>
    </source>
</evidence>
<dbReference type="InterPro" id="IPR039514">
    <property type="entry name" value="6GAL-like"/>
</dbReference>
<dbReference type="InterPro" id="IPR017853">
    <property type="entry name" value="GH"/>
</dbReference>
<dbReference type="PANTHER" id="PTHR42767">
    <property type="entry name" value="ENDO-BETA-1,6-GALACTANASE"/>
    <property type="match status" value="1"/>
</dbReference>
<dbReference type="Pfam" id="PF14587">
    <property type="entry name" value="Glyco_hydr_30_2"/>
    <property type="match status" value="1"/>
</dbReference>
<dbReference type="SUPFAM" id="SSF51445">
    <property type="entry name" value="(Trans)glycosidases"/>
    <property type="match status" value="1"/>
</dbReference>
<dbReference type="Gene3D" id="2.60.40.1180">
    <property type="entry name" value="Golgi alpha-mannosidase II"/>
    <property type="match status" value="1"/>
</dbReference>
<dbReference type="SUPFAM" id="SSF50370">
    <property type="entry name" value="Ricin B-like lectins"/>
    <property type="match status" value="1"/>
</dbReference>
<dbReference type="Pfam" id="PF00652">
    <property type="entry name" value="Ricin_B_lectin"/>
    <property type="match status" value="1"/>
</dbReference>
<dbReference type="SUPFAM" id="SSF51011">
    <property type="entry name" value="Glycosyl hydrolase domain"/>
    <property type="match status" value="1"/>
</dbReference>
<evidence type="ECO:0000256" key="1">
    <source>
        <dbReference type="SAM" id="SignalP"/>
    </source>
</evidence>
<comment type="caution">
    <text evidence="3">The sequence shown here is derived from an EMBL/GenBank/DDBJ whole genome shotgun (WGS) entry which is preliminary data.</text>
</comment>
<proteinExistence type="predicted"/>
<protein>
    <submittedName>
        <fullName evidence="3">Ricin-type beta-trefoil lectin domain protein</fullName>
    </submittedName>
</protein>
<feature type="chain" id="PRO_5036722456" evidence="1">
    <location>
        <begin position="39"/>
        <end position="635"/>
    </location>
</feature>
<dbReference type="CDD" id="cd23418">
    <property type="entry name" value="beta-trefoil_Ricin_XLN-like"/>
    <property type="match status" value="1"/>
</dbReference>
<dbReference type="Gene3D" id="2.80.10.50">
    <property type="match status" value="1"/>
</dbReference>
<sequence length="635" mass="65060">MKARTYPRNNRSTTLIGALLLATATSGLLALAPAPAQAASTTAVVTAPAQTIAGFGASGAWWVNDLTNFSATAQAQAASLLFTTSGIDLSQYRYNIGGGGVGVSTAARAPQSFLSTSGTYNWSADPGGQYFLKAASSDGVPDIIGFVNSAPSQYTTNGENCGGDINTADYAAYGTYLATVVSHFSAAGIKISQVSPMNEPDDSFSSCGQEGMEVPAADRAGVIDGVGAALSSAGLSTKVIADESSQTTQLLSEAPTWLADSSAPGYTAAIAHHTYNYPSNSALEQVGGLGDVNNKPVWASEICCQVTGGSYGAQYDPTMGGGLTLANYVYTDLSYADDSAFQWWTALSSAMGCNPSTSSTCATTVNSSGWNDGLVYYDPNYAGDGNQTLYPTKRFYVLGQYSRYVRPGAVRYGVSGSPSGVQTMAFWANNQWTVVATNTNTSATTLSLNLGSGTVTSAGAYQTDASENLAGVSAPSISGGTISASLPAQSVTTYVLGSAGAPGSAGVSAQELVGNQSGKCLDVPSSSQTNGTQLDIYTCNAGSNQEFTLNVNGTIEVYGSKCLEAYGQGKTAGTIVDIYTCNGGSNQQWQAHPDGSITNSESGLCLDVNGQSTSNGGKIDLWTCNGGTNQLWTLG</sequence>
<keyword evidence="4" id="KW-1185">Reference proteome</keyword>
<dbReference type="Proteomes" id="UP000675781">
    <property type="component" value="Unassembled WGS sequence"/>
</dbReference>
<evidence type="ECO:0000313" key="3">
    <source>
        <dbReference type="EMBL" id="MBR7838749.1"/>
    </source>
</evidence>
<evidence type="ECO:0000313" key="4">
    <source>
        <dbReference type="Proteomes" id="UP000675781"/>
    </source>
</evidence>
<reference evidence="3" key="1">
    <citation type="submission" date="2021-04" db="EMBL/GenBank/DDBJ databases">
        <title>Genome based classification of Actinospica acidithermotolerans sp. nov., an actinobacterium isolated from an Indonesian hot spring.</title>
        <authorList>
            <person name="Kusuma A.B."/>
            <person name="Putra K.E."/>
            <person name="Nafisah S."/>
            <person name="Loh J."/>
            <person name="Nouioui I."/>
            <person name="Goodfellow M."/>
        </authorList>
    </citation>
    <scope>NUCLEOTIDE SEQUENCE</scope>
    <source>
        <strain evidence="3">CSCA 57</strain>
    </source>
</reference>
<dbReference type="AlphaFoldDB" id="A0A941F042"/>
<dbReference type="EMBL" id="JAGSOG010000325">
    <property type="protein sequence ID" value="MBR7838749.1"/>
    <property type="molecule type" value="Genomic_DNA"/>
</dbReference>
<organism evidence="3 4">
    <name type="scientific">Actinospica durhamensis</name>
    <dbReference type="NCBI Taxonomy" id="1508375"/>
    <lineage>
        <taxon>Bacteria</taxon>
        <taxon>Bacillati</taxon>
        <taxon>Actinomycetota</taxon>
        <taxon>Actinomycetes</taxon>
        <taxon>Catenulisporales</taxon>
        <taxon>Actinospicaceae</taxon>
        <taxon>Actinospica</taxon>
    </lineage>
</organism>
<dbReference type="SMART" id="SM00458">
    <property type="entry name" value="RICIN"/>
    <property type="match status" value="1"/>
</dbReference>
<dbReference type="Pfam" id="PF17189">
    <property type="entry name" value="Glyco_hydro_30C"/>
    <property type="match status" value="1"/>
</dbReference>
<dbReference type="GO" id="GO:0004553">
    <property type="term" value="F:hydrolase activity, hydrolyzing O-glycosyl compounds"/>
    <property type="evidence" value="ECO:0007669"/>
    <property type="project" value="InterPro"/>
</dbReference>
<accession>A0A941F042</accession>
<dbReference type="RefSeq" id="WP_212533199.1">
    <property type="nucleotide sequence ID" value="NZ_JAGSOG010000325.1"/>
</dbReference>
<dbReference type="InterPro" id="IPR000772">
    <property type="entry name" value="Ricin_B_lectin"/>
</dbReference>
<dbReference type="InterPro" id="IPR013780">
    <property type="entry name" value="Glyco_hydro_b"/>
</dbReference>
<dbReference type="InterPro" id="IPR039743">
    <property type="entry name" value="6GAL/EXGAL"/>
</dbReference>
<dbReference type="InterPro" id="IPR033452">
    <property type="entry name" value="GH30_C"/>
</dbReference>
<dbReference type="InterPro" id="IPR035992">
    <property type="entry name" value="Ricin_B-like_lectins"/>
</dbReference>